<dbReference type="GO" id="GO:0004674">
    <property type="term" value="F:protein serine/threonine kinase activity"/>
    <property type="evidence" value="ECO:0007669"/>
    <property type="project" value="UniProtKB-KW"/>
</dbReference>
<protein>
    <submittedName>
        <fullName evidence="10">Putative serine/threonine-protein kinase</fullName>
    </submittedName>
</protein>
<dbReference type="Proteomes" id="UP000247409">
    <property type="component" value="Unassembled WGS sequence"/>
</dbReference>
<evidence type="ECO:0000259" key="9">
    <source>
        <dbReference type="PROSITE" id="PS50011"/>
    </source>
</evidence>
<name>A0A2V3IUP8_9FLOR</name>
<comment type="similarity">
    <text evidence="7">Belongs to the protein kinase superfamily.</text>
</comment>
<dbReference type="EMBL" id="NBIV01000079">
    <property type="protein sequence ID" value="PXF44860.1"/>
    <property type="molecule type" value="Genomic_DNA"/>
</dbReference>
<proteinExistence type="inferred from homology"/>
<evidence type="ECO:0000256" key="8">
    <source>
        <dbReference type="SAM" id="MobiDB-lite"/>
    </source>
</evidence>
<dbReference type="FunFam" id="3.30.200.20:FF:000003">
    <property type="entry name" value="Non-specific serine/threonine protein kinase"/>
    <property type="match status" value="1"/>
</dbReference>
<evidence type="ECO:0000256" key="2">
    <source>
        <dbReference type="ARBA" id="ARBA00022679"/>
    </source>
</evidence>
<keyword evidence="11" id="KW-1185">Reference proteome</keyword>
<evidence type="ECO:0000313" key="10">
    <source>
        <dbReference type="EMBL" id="PXF44860.1"/>
    </source>
</evidence>
<reference evidence="10 11" key="1">
    <citation type="journal article" date="2018" name="Mol. Biol. Evol.">
        <title>Analysis of the draft genome of the red seaweed Gracilariopsis chorda provides insights into genome size evolution in Rhodophyta.</title>
        <authorList>
            <person name="Lee J."/>
            <person name="Yang E.C."/>
            <person name="Graf L."/>
            <person name="Yang J.H."/>
            <person name="Qiu H."/>
            <person name="Zel Zion U."/>
            <person name="Chan C.X."/>
            <person name="Stephens T.G."/>
            <person name="Weber A.P.M."/>
            <person name="Boo G.H."/>
            <person name="Boo S.M."/>
            <person name="Kim K.M."/>
            <person name="Shin Y."/>
            <person name="Jung M."/>
            <person name="Lee S.J."/>
            <person name="Yim H.S."/>
            <person name="Lee J.H."/>
            <person name="Bhattacharya D."/>
            <person name="Yoon H.S."/>
        </authorList>
    </citation>
    <scope>NUCLEOTIDE SEQUENCE [LARGE SCALE GENOMIC DNA]</scope>
    <source>
        <strain evidence="10 11">SKKU-2015</strain>
        <tissue evidence="10">Whole body</tissue>
    </source>
</reference>
<comment type="caution">
    <text evidence="10">The sequence shown here is derived from an EMBL/GenBank/DDBJ whole genome shotgun (WGS) entry which is preliminary data.</text>
</comment>
<dbReference type="GO" id="GO:0035556">
    <property type="term" value="P:intracellular signal transduction"/>
    <property type="evidence" value="ECO:0007669"/>
    <property type="project" value="TreeGrafter"/>
</dbReference>
<evidence type="ECO:0000256" key="7">
    <source>
        <dbReference type="RuleBase" id="RU000304"/>
    </source>
</evidence>
<dbReference type="FunFam" id="1.10.510.10:FF:000571">
    <property type="entry name" value="Maternal embryonic leucine zipper kinase"/>
    <property type="match status" value="1"/>
</dbReference>
<dbReference type="PROSITE" id="PS00107">
    <property type="entry name" value="PROTEIN_KINASE_ATP"/>
    <property type="match status" value="1"/>
</dbReference>
<dbReference type="CDD" id="cd14081">
    <property type="entry name" value="STKc_BRSK1_2"/>
    <property type="match status" value="1"/>
</dbReference>
<dbReference type="AlphaFoldDB" id="A0A2V3IUP8"/>
<evidence type="ECO:0000256" key="6">
    <source>
        <dbReference type="PROSITE-ProRule" id="PRU10141"/>
    </source>
</evidence>
<dbReference type="GO" id="GO:0005737">
    <property type="term" value="C:cytoplasm"/>
    <property type="evidence" value="ECO:0007669"/>
    <property type="project" value="TreeGrafter"/>
</dbReference>
<feature type="binding site" evidence="6">
    <location>
        <position position="52"/>
    </location>
    <ligand>
        <name>ATP</name>
        <dbReference type="ChEBI" id="CHEBI:30616"/>
    </ligand>
</feature>
<dbReference type="InterPro" id="IPR017441">
    <property type="entry name" value="Protein_kinase_ATP_BS"/>
</dbReference>
<dbReference type="Pfam" id="PF00069">
    <property type="entry name" value="Pkinase"/>
    <property type="match status" value="1"/>
</dbReference>
<evidence type="ECO:0000313" key="11">
    <source>
        <dbReference type="Proteomes" id="UP000247409"/>
    </source>
</evidence>
<dbReference type="Gene3D" id="1.10.510.10">
    <property type="entry name" value="Transferase(Phosphotransferase) domain 1"/>
    <property type="match status" value="1"/>
</dbReference>
<dbReference type="SMART" id="SM00220">
    <property type="entry name" value="S_TKc"/>
    <property type="match status" value="1"/>
</dbReference>
<keyword evidence="5 6" id="KW-0067">ATP-binding</keyword>
<evidence type="ECO:0000256" key="4">
    <source>
        <dbReference type="ARBA" id="ARBA00022777"/>
    </source>
</evidence>
<keyword evidence="1 7" id="KW-0723">Serine/threonine-protein kinase</keyword>
<dbReference type="PANTHER" id="PTHR24346">
    <property type="entry name" value="MAP/MICROTUBULE AFFINITY-REGULATING KINASE"/>
    <property type="match status" value="1"/>
</dbReference>
<feature type="domain" description="Protein kinase" evidence="9">
    <location>
        <begin position="19"/>
        <end position="272"/>
    </location>
</feature>
<feature type="compositionally biased region" description="Basic and acidic residues" evidence="8">
    <location>
        <begin position="453"/>
        <end position="480"/>
    </location>
</feature>
<organism evidence="10 11">
    <name type="scientific">Gracilariopsis chorda</name>
    <dbReference type="NCBI Taxonomy" id="448386"/>
    <lineage>
        <taxon>Eukaryota</taxon>
        <taxon>Rhodophyta</taxon>
        <taxon>Florideophyceae</taxon>
        <taxon>Rhodymeniophycidae</taxon>
        <taxon>Gracilariales</taxon>
        <taxon>Gracilariaceae</taxon>
        <taxon>Gracilariopsis</taxon>
    </lineage>
</organism>
<dbReference type="GO" id="GO:0005524">
    <property type="term" value="F:ATP binding"/>
    <property type="evidence" value="ECO:0007669"/>
    <property type="project" value="UniProtKB-UniRule"/>
</dbReference>
<keyword evidence="4 10" id="KW-0418">Kinase</keyword>
<dbReference type="InterPro" id="IPR008271">
    <property type="entry name" value="Ser/Thr_kinase_AS"/>
</dbReference>
<gene>
    <name evidence="10" type="ORF">BWQ96_05350</name>
</gene>
<dbReference type="SUPFAM" id="SSF56112">
    <property type="entry name" value="Protein kinase-like (PK-like)"/>
    <property type="match status" value="1"/>
</dbReference>
<accession>A0A2V3IUP8</accession>
<dbReference type="PROSITE" id="PS50011">
    <property type="entry name" value="PROTEIN_KINASE_DOM"/>
    <property type="match status" value="1"/>
</dbReference>
<evidence type="ECO:0000256" key="5">
    <source>
        <dbReference type="ARBA" id="ARBA00022840"/>
    </source>
</evidence>
<keyword evidence="2" id="KW-0808">Transferase</keyword>
<dbReference type="PROSITE" id="PS00108">
    <property type="entry name" value="PROTEIN_KINASE_ST"/>
    <property type="match status" value="1"/>
</dbReference>
<feature type="compositionally biased region" description="Polar residues" evidence="8">
    <location>
        <begin position="427"/>
        <end position="440"/>
    </location>
</feature>
<keyword evidence="3 6" id="KW-0547">Nucleotide-binding</keyword>
<dbReference type="PANTHER" id="PTHR24346:SF110">
    <property type="entry name" value="NON-SPECIFIC SERINE_THREONINE PROTEIN KINASE"/>
    <property type="match status" value="1"/>
</dbReference>
<evidence type="ECO:0000256" key="1">
    <source>
        <dbReference type="ARBA" id="ARBA00022527"/>
    </source>
</evidence>
<dbReference type="STRING" id="448386.A0A2V3IUP8"/>
<dbReference type="OrthoDB" id="193931at2759"/>
<dbReference type="InterPro" id="IPR000719">
    <property type="entry name" value="Prot_kinase_dom"/>
</dbReference>
<feature type="region of interest" description="Disordered" evidence="8">
    <location>
        <begin position="339"/>
        <end position="480"/>
    </location>
</feature>
<dbReference type="InterPro" id="IPR011009">
    <property type="entry name" value="Kinase-like_dom_sf"/>
</dbReference>
<sequence>MSRPIQIVSTDQGPRVGPYIFGKTLGTGSTGKVKLAKNTDTDEIVAIKIVRKDYLENKPSLKKKMRREISVLKVLHHPNLMSLIDVFEIETHLFLVMEFVDGLELFEYLVRRGALHIPEALNFFQQIICGLEYCHRRLICHRDLKPENLLLDRNFNIKIADFGMTSLNPPGSLLETSCGSPHYCDPMVVSGEMYDGLKADIWSCGVILYAMVTGRLPFDDDNIQRLLQKVQTGQYHLPSNLPPDLRDLIKAMLTVDPERRISLQQIKDHPWFNSIPPRNYVQDNFVPPSEPILNPDPMILRSLIDLGWGDAQLIRNELARQGPSMEKAFYQQLEKHPMFHRSTLNPPSPPPEPEQATTVPSAMPEPPPPEPKSEADDDQSELAERMASVSVDDGERKEGRLVRQSSFRQGVADTGAQEKEDEANVEQAIQSANSTQQKSWFDSVRNYLTGQAEADKSDQDTDKRDEKTAENHEQDDAETR</sequence>
<evidence type="ECO:0000256" key="3">
    <source>
        <dbReference type="ARBA" id="ARBA00022741"/>
    </source>
</evidence>